<feature type="chain" id="PRO_5041326463" evidence="3">
    <location>
        <begin position="25"/>
        <end position="399"/>
    </location>
</feature>
<reference evidence="5" key="1">
    <citation type="submission" date="2023-04" db="EMBL/GenBank/DDBJ databases">
        <title>Complete genome sequence of Temperatibacter marinus.</title>
        <authorList>
            <person name="Rong J.-C."/>
            <person name="Yi M.-L."/>
            <person name="Zhao Q."/>
        </authorList>
    </citation>
    <scope>NUCLEOTIDE SEQUENCE</scope>
    <source>
        <strain evidence="5">NBRC 110045</strain>
    </source>
</reference>
<accession>A0AA52EF95</accession>
<dbReference type="RefSeq" id="WP_310797579.1">
    <property type="nucleotide sequence ID" value="NZ_CP123872.1"/>
</dbReference>
<dbReference type="PROSITE" id="PS52035">
    <property type="entry name" value="PEPTIDASE_M14"/>
    <property type="match status" value="1"/>
</dbReference>
<proteinExistence type="inferred from homology"/>
<keyword evidence="6" id="KW-1185">Reference proteome</keyword>
<dbReference type="Gene3D" id="2.60.40.3120">
    <property type="match status" value="1"/>
</dbReference>
<dbReference type="Pfam" id="PF00246">
    <property type="entry name" value="Peptidase_M14"/>
    <property type="match status" value="1"/>
</dbReference>
<organism evidence="5 6">
    <name type="scientific">Temperatibacter marinus</name>
    <dbReference type="NCBI Taxonomy" id="1456591"/>
    <lineage>
        <taxon>Bacteria</taxon>
        <taxon>Pseudomonadati</taxon>
        <taxon>Pseudomonadota</taxon>
        <taxon>Alphaproteobacteria</taxon>
        <taxon>Kordiimonadales</taxon>
        <taxon>Temperatibacteraceae</taxon>
        <taxon>Temperatibacter</taxon>
    </lineage>
</organism>
<feature type="domain" description="Peptidase M14" evidence="4">
    <location>
        <begin position="140"/>
        <end position="399"/>
    </location>
</feature>
<dbReference type="AlphaFoldDB" id="A0AA52EF95"/>
<dbReference type="KEGG" id="tmk:QGN29_09310"/>
<evidence type="ECO:0000313" key="5">
    <source>
        <dbReference type="EMBL" id="WND01750.1"/>
    </source>
</evidence>
<evidence type="ECO:0000256" key="1">
    <source>
        <dbReference type="ARBA" id="ARBA00001947"/>
    </source>
</evidence>
<feature type="signal peptide" evidence="3">
    <location>
        <begin position="1"/>
        <end position="24"/>
    </location>
</feature>
<dbReference type="GO" id="GO:0008270">
    <property type="term" value="F:zinc ion binding"/>
    <property type="evidence" value="ECO:0007669"/>
    <property type="project" value="InterPro"/>
</dbReference>
<dbReference type="EMBL" id="CP123872">
    <property type="protein sequence ID" value="WND01750.1"/>
    <property type="molecule type" value="Genomic_DNA"/>
</dbReference>
<gene>
    <name evidence="5" type="ORF">QGN29_09310</name>
</gene>
<dbReference type="CDD" id="cd06237">
    <property type="entry name" value="M14_Nna1-like"/>
    <property type="match status" value="1"/>
</dbReference>
<comment type="cofactor">
    <cofactor evidence="1">
        <name>Zn(2+)</name>
        <dbReference type="ChEBI" id="CHEBI:29105"/>
    </cofactor>
</comment>
<dbReference type="PANTHER" id="PTHR12756:SF11">
    <property type="entry name" value="CYTOSOLIC CARBOXYPEPTIDASE 1"/>
    <property type="match status" value="1"/>
</dbReference>
<protein>
    <submittedName>
        <fullName evidence="5">M14 family metallopeptidase</fullName>
    </submittedName>
</protein>
<evidence type="ECO:0000259" key="4">
    <source>
        <dbReference type="PROSITE" id="PS52035"/>
    </source>
</evidence>
<feature type="active site" description="Proton donor/acceptor" evidence="2">
    <location>
        <position position="368"/>
    </location>
</feature>
<evidence type="ECO:0000256" key="2">
    <source>
        <dbReference type="PROSITE-ProRule" id="PRU01379"/>
    </source>
</evidence>
<name>A0AA52EF95_9PROT</name>
<comment type="similarity">
    <text evidence="2">Belongs to the peptidase M14 family.</text>
</comment>
<evidence type="ECO:0000313" key="6">
    <source>
        <dbReference type="Proteomes" id="UP001268683"/>
    </source>
</evidence>
<dbReference type="GO" id="GO:0004181">
    <property type="term" value="F:metallocarboxypeptidase activity"/>
    <property type="evidence" value="ECO:0007669"/>
    <property type="project" value="InterPro"/>
</dbReference>
<sequence>MNNYISIFLAVCLAVASGPVQAQAACETTDVAIKSDFESARLNGCKIAENGQIHLKITPEDSPPINPSPWYAFKVVPKSNASISVLLSYENGKHRYWPKVSTDGREWAPLPADKIEKIDPATVRLTLPEMAQPYYVAAQEMITNHVHTAWIDEMAEKSSFKKSLIGHSEQKRPIYKIESQSRNGNHSYLVIVGRQHPPEVTGALALMPFVETLMAETPLATRFRENFGIVVVPVMNPDGVALGHWRHNTRGQDLNRDWGPFKHAETQAIKNELERFQVNNSKPKDRLAMFLDFHSTGRNVLYTQSNEEETYPRDFARKWHNSTSVRFKNYKAERAERPLANYTPNQAAYNTSKNYIYRKYGVAAITYEVGDNTDRQALKEAAIIYAEEMMRLMLEELPS</sequence>
<keyword evidence="3" id="KW-0732">Signal</keyword>
<dbReference type="SMART" id="SM00631">
    <property type="entry name" value="Zn_pept"/>
    <property type="match status" value="1"/>
</dbReference>
<dbReference type="InterPro" id="IPR000834">
    <property type="entry name" value="Peptidase_M14"/>
</dbReference>
<dbReference type="Gene3D" id="3.40.630.10">
    <property type="entry name" value="Zn peptidases"/>
    <property type="match status" value="1"/>
</dbReference>
<dbReference type="PANTHER" id="PTHR12756">
    <property type="entry name" value="CYTOSOLIC CARBOXYPEPTIDASE"/>
    <property type="match status" value="1"/>
</dbReference>
<dbReference type="InterPro" id="IPR050821">
    <property type="entry name" value="Cytosolic_carboxypeptidase"/>
</dbReference>
<dbReference type="SUPFAM" id="SSF53187">
    <property type="entry name" value="Zn-dependent exopeptidases"/>
    <property type="match status" value="1"/>
</dbReference>
<evidence type="ECO:0000256" key="3">
    <source>
        <dbReference type="SAM" id="SignalP"/>
    </source>
</evidence>
<dbReference type="Proteomes" id="UP001268683">
    <property type="component" value="Chromosome"/>
</dbReference>
<dbReference type="GO" id="GO:0006508">
    <property type="term" value="P:proteolysis"/>
    <property type="evidence" value="ECO:0007669"/>
    <property type="project" value="InterPro"/>
</dbReference>